<evidence type="ECO:0000313" key="1">
    <source>
        <dbReference type="EMBL" id="KAJ8664433.1"/>
    </source>
</evidence>
<accession>A0ACC2N024</accession>
<reference evidence="1" key="1">
    <citation type="submission" date="2023-04" db="EMBL/GenBank/DDBJ databases">
        <title>A chromosome-level genome assembly of the parasitoid wasp Eretmocerus hayati.</title>
        <authorList>
            <person name="Zhong Y."/>
            <person name="Liu S."/>
            <person name="Liu Y."/>
        </authorList>
    </citation>
    <scope>NUCLEOTIDE SEQUENCE</scope>
    <source>
        <strain evidence="1">ZJU_SS_LIU_2023</strain>
    </source>
</reference>
<comment type="caution">
    <text evidence="1">The sequence shown here is derived from an EMBL/GenBank/DDBJ whole genome shotgun (WGS) entry which is preliminary data.</text>
</comment>
<name>A0ACC2N024_9HYME</name>
<dbReference type="Proteomes" id="UP001239111">
    <property type="component" value="Chromosome 4"/>
</dbReference>
<gene>
    <name evidence="1" type="ORF">QAD02_006095</name>
</gene>
<evidence type="ECO:0000313" key="2">
    <source>
        <dbReference type="Proteomes" id="UP001239111"/>
    </source>
</evidence>
<dbReference type="EMBL" id="CM056744">
    <property type="protein sequence ID" value="KAJ8664433.1"/>
    <property type="molecule type" value="Genomic_DNA"/>
</dbReference>
<organism evidence="1 2">
    <name type="scientific">Eretmocerus hayati</name>
    <dbReference type="NCBI Taxonomy" id="131215"/>
    <lineage>
        <taxon>Eukaryota</taxon>
        <taxon>Metazoa</taxon>
        <taxon>Ecdysozoa</taxon>
        <taxon>Arthropoda</taxon>
        <taxon>Hexapoda</taxon>
        <taxon>Insecta</taxon>
        <taxon>Pterygota</taxon>
        <taxon>Neoptera</taxon>
        <taxon>Endopterygota</taxon>
        <taxon>Hymenoptera</taxon>
        <taxon>Apocrita</taxon>
        <taxon>Proctotrupomorpha</taxon>
        <taxon>Chalcidoidea</taxon>
        <taxon>Aphelinidae</taxon>
        <taxon>Aphelininae</taxon>
        <taxon>Eretmocerus</taxon>
    </lineage>
</organism>
<sequence>MSNSVRTVAKRPSGAQNRKRKAKQDKQFEQSKKFMSLDKYITPKSDSTTHETPTDCPSIIEQTSSPSSAVSPGTPSLDMAPSSSPIKGGFSSVDSPECIEHGNTPHPTEIQDFSDIRKWPTILDQNAINCIIEKGPVQASLDKYPKDELGRHFSESFYIRKISETEYLKRQWLVYSPSKYSVFCFCCKLFDKTSSNIKWNSTGHNDWKHLGEELASHHTSKRHLDLYERWMEIVIRLASNKTIDRLEIDQKRNSKVE</sequence>
<keyword evidence="2" id="KW-1185">Reference proteome</keyword>
<proteinExistence type="predicted"/>
<protein>
    <submittedName>
        <fullName evidence="1">Uncharacterized protein</fullName>
    </submittedName>
</protein>